<dbReference type="Proteomes" id="UP000286100">
    <property type="component" value="Unassembled WGS sequence"/>
</dbReference>
<dbReference type="InterPro" id="IPR014710">
    <property type="entry name" value="RmlC-like_jellyroll"/>
</dbReference>
<dbReference type="OrthoDB" id="9810578at2"/>
<dbReference type="InterPro" id="IPR013096">
    <property type="entry name" value="Cupin_2"/>
</dbReference>
<name>A0A418WPA2_9SPHN</name>
<protein>
    <submittedName>
        <fullName evidence="5">XRE family transcriptional regulator</fullName>
    </submittedName>
</protein>
<keyword evidence="2" id="KW-0238">DNA-binding</keyword>
<keyword evidence="3" id="KW-0804">Transcription</keyword>
<dbReference type="GO" id="GO:0003700">
    <property type="term" value="F:DNA-binding transcription factor activity"/>
    <property type="evidence" value="ECO:0007669"/>
    <property type="project" value="TreeGrafter"/>
</dbReference>
<dbReference type="SMART" id="SM00530">
    <property type="entry name" value="HTH_XRE"/>
    <property type="match status" value="1"/>
</dbReference>
<dbReference type="GO" id="GO:0005829">
    <property type="term" value="C:cytosol"/>
    <property type="evidence" value="ECO:0007669"/>
    <property type="project" value="TreeGrafter"/>
</dbReference>
<dbReference type="EMBL" id="QYUM01000002">
    <property type="protein sequence ID" value="RJF93054.1"/>
    <property type="molecule type" value="Genomic_DNA"/>
</dbReference>
<dbReference type="Gene3D" id="1.10.260.40">
    <property type="entry name" value="lambda repressor-like DNA-binding domains"/>
    <property type="match status" value="1"/>
</dbReference>
<dbReference type="InterPro" id="IPR011051">
    <property type="entry name" value="RmlC_Cupin_sf"/>
</dbReference>
<gene>
    <name evidence="5" type="ORF">D3876_01350</name>
</gene>
<proteinExistence type="predicted"/>
<dbReference type="PANTHER" id="PTHR46797:SF23">
    <property type="entry name" value="HTH-TYPE TRANSCRIPTIONAL REGULATOR SUTR"/>
    <property type="match status" value="1"/>
</dbReference>
<comment type="caution">
    <text evidence="5">The sequence shown here is derived from an EMBL/GenBank/DDBJ whole genome shotgun (WGS) entry which is preliminary data.</text>
</comment>
<dbReference type="SUPFAM" id="SSF51182">
    <property type="entry name" value="RmlC-like cupins"/>
    <property type="match status" value="1"/>
</dbReference>
<dbReference type="GO" id="GO:0003677">
    <property type="term" value="F:DNA binding"/>
    <property type="evidence" value="ECO:0007669"/>
    <property type="project" value="UniProtKB-KW"/>
</dbReference>
<dbReference type="PANTHER" id="PTHR46797">
    <property type="entry name" value="HTH-TYPE TRANSCRIPTIONAL REGULATOR"/>
    <property type="match status" value="1"/>
</dbReference>
<dbReference type="PROSITE" id="PS50943">
    <property type="entry name" value="HTH_CROC1"/>
    <property type="match status" value="1"/>
</dbReference>
<dbReference type="InterPro" id="IPR050807">
    <property type="entry name" value="TransReg_Diox_bact_type"/>
</dbReference>
<dbReference type="Pfam" id="PF01381">
    <property type="entry name" value="HTH_3"/>
    <property type="match status" value="1"/>
</dbReference>
<evidence type="ECO:0000313" key="6">
    <source>
        <dbReference type="Proteomes" id="UP000286100"/>
    </source>
</evidence>
<dbReference type="AlphaFoldDB" id="A0A418WPA2"/>
<keyword evidence="1" id="KW-0805">Transcription regulation</keyword>
<evidence type="ECO:0000256" key="1">
    <source>
        <dbReference type="ARBA" id="ARBA00023015"/>
    </source>
</evidence>
<dbReference type="SUPFAM" id="SSF47413">
    <property type="entry name" value="lambda repressor-like DNA-binding domains"/>
    <property type="match status" value="1"/>
</dbReference>
<keyword evidence="6" id="KW-1185">Reference proteome</keyword>
<dbReference type="CDD" id="cd00093">
    <property type="entry name" value="HTH_XRE"/>
    <property type="match status" value="1"/>
</dbReference>
<sequence>MSTILHSQDRPKVLEHVAGNVRALRQQRGMSQEALASASDVSRRMIVNIETGDANVSLATLDRLAEALGVRFSDLVQAPQRPDPARIEVVAWAGETPESQGTLLSSFPAAAEVEVWRWSLAPGETYHPVIHDAAWTETVYVLEGALTILWDEVERILPAGDFHAYNCQPTRRYRNDGKIVARFIRTLAH</sequence>
<dbReference type="Pfam" id="PF07883">
    <property type="entry name" value="Cupin_2"/>
    <property type="match status" value="1"/>
</dbReference>
<dbReference type="InterPro" id="IPR010982">
    <property type="entry name" value="Lambda_DNA-bd_dom_sf"/>
</dbReference>
<feature type="domain" description="HTH cro/C1-type" evidence="4">
    <location>
        <begin position="21"/>
        <end position="75"/>
    </location>
</feature>
<evidence type="ECO:0000313" key="5">
    <source>
        <dbReference type="EMBL" id="RJF93054.1"/>
    </source>
</evidence>
<organism evidence="5 6">
    <name type="scientific">Sphingomonas cavernae</name>
    <dbReference type="NCBI Taxonomy" id="2320861"/>
    <lineage>
        <taxon>Bacteria</taxon>
        <taxon>Pseudomonadati</taxon>
        <taxon>Pseudomonadota</taxon>
        <taxon>Alphaproteobacteria</taxon>
        <taxon>Sphingomonadales</taxon>
        <taxon>Sphingomonadaceae</taxon>
        <taxon>Sphingomonas</taxon>
    </lineage>
</organism>
<evidence type="ECO:0000259" key="4">
    <source>
        <dbReference type="PROSITE" id="PS50943"/>
    </source>
</evidence>
<reference evidence="5 6" key="1">
    <citation type="submission" date="2018-09" db="EMBL/GenBank/DDBJ databases">
        <authorList>
            <person name="Zhu H."/>
        </authorList>
    </citation>
    <scope>NUCLEOTIDE SEQUENCE [LARGE SCALE GENOMIC DNA]</scope>
    <source>
        <strain evidence="5 6">K2R01-6</strain>
    </source>
</reference>
<dbReference type="Gene3D" id="2.60.120.10">
    <property type="entry name" value="Jelly Rolls"/>
    <property type="match status" value="1"/>
</dbReference>
<accession>A0A418WPA2</accession>
<evidence type="ECO:0000256" key="3">
    <source>
        <dbReference type="ARBA" id="ARBA00023163"/>
    </source>
</evidence>
<dbReference type="CDD" id="cd02209">
    <property type="entry name" value="cupin_XRE_C"/>
    <property type="match status" value="1"/>
</dbReference>
<dbReference type="InterPro" id="IPR001387">
    <property type="entry name" value="Cro/C1-type_HTH"/>
</dbReference>
<evidence type="ECO:0000256" key="2">
    <source>
        <dbReference type="ARBA" id="ARBA00023125"/>
    </source>
</evidence>